<evidence type="ECO:0000313" key="11">
    <source>
        <dbReference type="EMBL" id="NDV30510.1"/>
    </source>
</evidence>
<feature type="region of interest" description="Disordered" evidence="9">
    <location>
        <begin position="553"/>
        <end position="573"/>
    </location>
</feature>
<dbReference type="AlphaFoldDB" id="A0A6B2L0I3"/>
<evidence type="ECO:0000256" key="5">
    <source>
        <dbReference type="ARBA" id="ARBA00023098"/>
    </source>
</evidence>
<evidence type="ECO:0000256" key="10">
    <source>
        <dbReference type="SAM" id="Phobius"/>
    </source>
</evidence>
<feature type="transmembrane region" description="Helical" evidence="10">
    <location>
        <begin position="128"/>
        <end position="149"/>
    </location>
</feature>
<evidence type="ECO:0000256" key="8">
    <source>
        <dbReference type="ARBA" id="ARBA00023264"/>
    </source>
</evidence>
<name>A0A6B2L0I3_9EUKA</name>
<evidence type="ECO:0000256" key="4">
    <source>
        <dbReference type="ARBA" id="ARBA00022989"/>
    </source>
</evidence>
<comment type="subcellular location">
    <subcellularLocation>
        <location evidence="1">Endomembrane system</location>
        <topology evidence="1">Multi-pass membrane protein</topology>
    </subcellularLocation>
</comment>
<reference evidence="11" key="1">
    <citation type="journal article" date="2020" name="J. Eukaryot. Microbiol.">
        <title>De novo Sequencing, Assembly and Annotation of the Transcriptome for the Free-Living Testate Amoeba Arcella intermedia.</title>
        <authorList>
            <person name="Ribeiro G.M."/>
            <person name="Porfirio-Sousa A.L."/>
            <person name="Maurer-Alcala X.X."/>
            <person name="Katz L.A."/>
            <person name="Lahr D.J.G."/>
        </authorList>
    </citation>
    <scope>NUCLEOTIDE SEQUENCE</scope>
</reference>
<dbReference type="UniPathway" id="UPA00753"/>
<sequence length="573" mass="67560">MDDKGNLKTRFKVPTTKPPFSFNSPLSWNFVEWMKYGGALLYIWLLYQRVSATTWVWLFLFWRAAYNGGLGYILHKQSKTKFMNYYHIPIPGHPINDLFKRTLSSLMGKDYDYDNMPAEFNAWITYRALVEIILAHDLITYFIMCFAFFEPPEQVTAFVVARMAFGFLLCAFALWSKLDAYQVVSDFAWYWGDFFFLMDQQLTFNRIFALFPHPMYTVGYAFYYGCSLITESYTVFYVSLFAHISQLLFLSLVENPHIEKTYGSVIVDPEDAKKEHHQHYFRRDLIVFKNFDVFRSGDFFTLMIIIYSFIFHLLKLEPVYYIVHAIFWRVFHNGVLGWVLYNQSKSNFWAQHFIKKGDTKEIAFSEWKRVYNTSLTMNHVAILILALNLREPLPLSTYWALTRVTLGFALILLNIWSSVETFEVLGEFGWFYGDFFIEELKPKQLYYTGIFRYLNNPDNYLGFAAYYGLSIISGSWLVFGISLFSQFCNYLFLKFVETPHMKKLYGDSFREKAGFEVGIEEIIQSEKQTFLRRTKSVESKLLQVKEKTKTTVAKLIEKNPPESKNAAKQQKRK</sequence>
<feature type="transmembrane region" description="Helical" evidence="10">
    <location>
        <begin position="293"/>
        <end position="314"/>
    </location>
</feature>
<evidence type="ECO:0000256" key="7">
    <source>
        <dbReference type="ARBA" id="ARBA00023209"/>
    </source>
</evidence>
<dbReference type="PANTHER" id="PTHR32138:SF0">
    <property type="entry name" value="PHOSPHATIDYLETHANOLAMINE N-METHYLTRANSFERASE"/>
    <property type="match status" value="1"/>
</dbReference>
<keyword evidence="4 10" id="KW-1133">Transmembrane helix</keyword>
<dbReference type="EMBL" id="GIBP01001541">
    <property type="protein sequence ID" value="NDV30510.1"/>
    <property type="molecule type" value="Transcribed_RNA"/>
</dbReference>
<evidence type="ECO:0008006" key="12">
    <source>
        <dbReference type="Google" id="ProtNLM"/>
    </source>
</evidence>
<evidence type="ECO:0000256" key="3">
    <source>
        <dbReference type="ARBA" id="ARBA00022692"/>
    </source>
</evidence>
<keyword evidence="2" id="KW-0444">Lipid biosynthesis</keyword>
<feature type="transmembrane region" description="Helical" evidence="10">
    <location>
        <begin position="320"/>
        <end position="341"/>
    </location>
</feature>
<dbReference type="GO" id="GO:0004608">
    <property type="term" value="F:phosphatidylethanolamine N-methyltransferase activity"/>
    <property type="evidence" value="ECO:0007669"/>
    <property type="project" value="TreeGrafter"/>
</dbReference>
<evidence type="ECO:0000256" key="9">
    <source>
        <dbReference type="SAM" id="MobiDB-lite"/>
    </source>
</evidence>
<evidence type="ECO:0000256" key="6">
    <source>
        <dbReference type="ARBA" id="ARBA00023136"/>
    </source>
</evidence>
<feature type="transmembrane region" description="Helical" evidence="10">
    <location>
        <begin position="221"/>
        <end position="242"/>
    </location>
</feature>
<dbReference type="PANTHER" id="PTHR32138">
    <property type="entry name" value="PHOSPHATIDYLETHANOLAMINE N-METHYLTRANSFERASE"/>
    <property type="match status" value="1"/>
</dbReference>
<dbReference type="GO" id="GO:0006656">
    <property type="term" value="P:phosphatidylcholine biosynthetic process"/>
    <property type="evidence" value="ECO:0007669"/>
    <property type="project" value="UniProtKB-UniPathway"/>
</dbReference>
<feature type="transmembrane region" description="Helical" evidence="10">
    <location>
        <begin position="398"/>
        <end position="416"/>
    </location>
</feature>
<accession>A0A6B2L0I3</accession>
<evidence type="ECO:0000256" key="2">
    <source>
        <dbReference type="ARBA" id="ARBA00022516"/>
    </source>
</evidence>
<keyword evidence="5" id="KW-0443">Lipid metabolism</keyword>
<dbReference type="InterPro" id="IPR007318">
    <property type="entry name" value="Phopholipid_MeTrfase"/>
</dbReference>
<feature type="transmembrane region" description="Helical" evidence="10">
    <location>
        <begin position="464"/>
        <end position="493"/>
    </location>
</feature>
<proteinExistence type="predicted"/>
<dbReference type="Gene3D" id="1.20.120.1630">
    <property type="match status" value="1"/>
</dbReference>
<dbReference type="Pfam" id="PF04191">
    <property type="entry name" value="PEMT"/>
    <property type="match status" value="2"/>
</dbReference>
<keyword evidence="7" id="KW-0594">Phospholipid biosynthesis</keyword>
<evidence type="ECO:0000256" key="1">
    <source>
        <dbReference type="ARBA" id="ARBA00004127"/>
    </source>
</evidence>
<keyword evidence="8" id="KW-1208">Phospholipid metabolism</keyword>
<keyword evidence="6 10" id="KW-0472">Membrane</keyword>
<organism evidence="11">
    <name type="scientific">Arcella intermedia</name>
    <dbReference type="NCBI Taxonomy" id="1963864"/>
    <lineage>
        <taxon>Eukaryota</taxon>
        <taxon>Amoebozoa</taxon>
        <taxon>Tubulinea</taxon>
        <taxon>Elardia</taxon>
        <taxon>Arcellinida</taxon>
        <taxon>Sphaerothecina</taxon>
        <taxon>Arcellidae</taxon>
        <taxon>Arcella</taxon>
    </lineage>
</organism>
<protein>
    <recommendedName>
        <fullName evidence="12">Phosphatidylethanolamine N-methyltransferase</fullName>
    </recommendedName>
</protein>
<keyword evidence="3 10" id="KW-0812">Transmembrane</keyword>
<feature type="transmembrane region" description="Helical" evidence="10">
    <location>
        <begin position="155"/>
        <end position="175"/>
    </location>
</feature>
<dbReference type="GO" id="GO:0012505">
    <property type="term" value="C:endomembrane system"/>
    <property type="evidence" value="ECO:0007669"/>
    <property type="project" value="UniProtKB-SubCell"/>
</dbReference>